<gene>
    <name evidence="2" type="ORF">VNI00_019466</name>
</gene>
<sequence>MSTTSTAAVLALPNPPAYCKHDTPWVKTLFQLRVFLDEKMGTRTVEQFAQCTRNRIKLHKVGIHMGNKGKNHNFGSLTLFHHTCTFCKMKNQDFIVESLDAATREELSKLWYWYLNQCPGNHSTRVASFLKRFPNSVRQSQFQNSLRIEPPPNAAQTSDRTHIDDTRKNGNDGSNHSDAASGSRVGKRRAIGELPQVAAKRLCDGASLSTAIDVSDLDSDSGDYDSGSEALWESEHGFLMSSPSIGAASSSVPATSSPVPDFKPLPRSSSPILGAGSSSRENDWTSDQLIAAMSELRHRVRTGTRLQSLRSGIRSLRDDIVEGYRVGRLED</sequence>
<feature type="compositionally biased region" description="Basic and acidic residues" evidence="1">
    <location>
        <begin position="159"/>
        <end position="170"/>
    </location>
</feature>
<feature type="compositionally biased region" description="Polar residues" evidence="1">
    <location>
        <begin position="171"/>
        <end position="180"/>
    </location>
</feature>
<dbReference type="EMBL" id="JAYKXP010000387">
    <property type="protein sequence ID" value="KAK7013622.1"/>
    <property type="molecule type" value="Genomic_DNA"/>
</dbReference>
<accession>A0AAW0AK86</accession>
<evidence type="ECO:0000313" key="2">
    <source>
        <dbReference type="EMBL" id="KAK7013622.1"/>
    </source>
</evidence>
<feature type="compositionally biased region" description="Low complexity" evidence="1">
    <location>
        <begin position="244"/>
        <end position="260"/>
    </location>
</feature>
<feature type="region of interest" description="Disordered" evidence="1">
    <location>
        <begin position="244"/>
        <end position="284"/>
    </location>
</feature>
<dbReference type="Proteomes" id="UP001383192">
    <property type="component" value="Unassembled WGS sequence"/>
</dbReference>
<feature type="region of interest" description="Disordered" evidence="1">
    <location>
        <begin position="141"/>
        <end position="190"/>
    </location>
</feature>
<keyword evidence="3" id="KW-1185">Reference proteome</keyword>
<protein>
    <submittedName>
        <fullName evidence="2">Uncharacterized protein</fullName>
    </submittedName>
</protein>
<feature type="compositionally biased region" description="Low complexity" evidence="1">
    <location>
        <begin position="268"/>
        <end position="279"/>
    </location>
</feature>
<evidence type="ECO:0000256" key="1">
    <source>
        <dbReference type="SAM" id="MobiDB-lite"/>
    </source>
</evidence>
<reference evidence="2 3" key="1">
    <citation type="submission" date="2024-01" db="EMBL/GenBank/DDBJ databases">
        <title>A draft genome for a cacao thread blight-causing isolate of Paramarasmius palmivorus.</title>
        <authorList>
            <person name="Baruah I.K."/>
            <person name="Bukari Y."/>
            <person name="Amoako-Attah I."/>
            <person name="Meinhardt L.W."/>
            <person name="Bailey B.A."/>
            <person name="Cohen S.P."/>
        </authorList>
    </citation>
    <scope>NUCLEOTIDE SEQUENCE [LARGE SCALE GENOMIC DNA]</scope>
    <source>
        <strain evidence="2 3">GH-12</strain>
    </source>
</reference>
<evidence type="ECO:0000313" key="3">
    <source>
        <dbReference type="Proteomes" id="UP001383192"/>
    </source>
</evidence>
<proteinExistence type="predicted"/>
<name>A0AAW0AK86_9AGAR</name>
<comment type="caution">
    <text evidence="2">The sequence shown here is derived from an EMBL/GenBank/DDBJ whole genome shotgun (WGS) entry which is preliminary data.</text>
</comment>
<organism evidence="2 3">
    <name type="scientific">Paramarasmius palmivorus</name>
    <dbReference type="NCBI Taxonomy" id="297713"/>
    <lineage>
        <taxon>Eukaryota</taxon>
        <taxon>Fungi</taxon>
        <taxon>Dikarya</taxon>
        <taxon>Basidiomycota</taxon>
        <taxon>Agaricomycotina</taxon>
        <taxon>Agaricomycetes</taxon>
        <taxon>Agaricomycetidae</taxon>
        <taxon>Agaricales</taxon>
        <taxon>Marasmiineae</taxon>
        <taxon>Marasmiaceae</taxon>
        <taxon>Paramarasmius</taxon>
    </lineage>
</organism>
<dbReference type="AlphaFoldDB" id="A0AAW0AK86"/>